<protein>
    <submittedName>
        <fullName evidence="1">Uncharacterized protein</fullName>
    </submittedName>
</protein>
<organism evidence="1 2">
    <name type="scientific">Flavobacterium araucananum</name>
    <dbReference type="NCBI Taxonomy" id="946678"/>
    <lineage>
        <taxon>Bacteria</taxon>
        <taxon>Pseudomonadati</taxon>
        <taxon>Bacteroidota</taxon>
        <taxon>Flavobacteriia</taxon>
        <taxon>Flavobacteriales</taxon>
        <taxon>Flavobacteriaceae</taxon>
        <taxon>Flavobacterium</taxon>
    </lineage>
</organism>
<keyword evidence="2" id="KW-1185">Reference proteome</keyword>
<dbReference type="EMBL" id="MUGS01000003">
    <property type="protein sequence ID" value="OXG09239.1"/>
    <property type="molecule type" value="Genomic_DNA"/>
</dbReference>
<dbReference type="AlphaFoldDB" id="A0A227PH86"/>
<gene>
    <name evidence="1" type="ORF">B0A64_02665</name>
</gene>
<reference evidence="1 2" key="1">
    <citation type="submission" date="2016-11" db="EMBL/GenBank/DDBJ databases">
        <title>Whole genomes of Flavobacteriaceae.</title>
        <authorList>
            <person name="Stine C."/>
            <person name="Li C."/>
            <person name="Tadesse D."/>
        </authorList>
    </citation>
    <scope>NUCLEOTIDE SEQUENCE [LARGE SCALE GENOMIC DNA]</scope>
    <source>
        <strain evidence="1 2">DSM 24704</strain>
    </source>
</reference>
<name>A0A227PH86_9FLAO</name>
<accession>A0A227PH86</accession>
<proteinExistence type="predicted"/>
<evidence type="ECO:0000313" key="2">
    <source>
        <dbReference type="Proteomes" id="UP000214684"/>
    </source>
</evidence>
<dbReference type="Proteomes" id="UP000214684">
    <property type="component" value="Unassembled WGS sequence"/>
</dbReference>
<sequence length="60" mass="7034">MSFSIVFGAKIIQFFKNFNDFHPIQNCLNRILFTKIAIFHASNTSKTTHLQFFVKAYFLS</sequence>
<comment type="caution">
    <text evidence="1">The sequence shown here is derived from an EMBL/GenBank/DDBJ whole genome shotgun (WGS) entry which is preliminary data.</text>
</comment>
<evidence type="ECO:0000313" key="1">
    <source>
        <dbReference type="EMBL" id="OXG09239.1"/>
    </source>
</evidence>